<name>A0A367LC27_9HYPO</name>
<sequence>MSHDTQGTLLHGWALQLAGKLGPPSIVSAVPVHEIQLEMQICDRSPDDCRPECTRITREVPIWGRYELDIFASRQEDKEDVVGQDHVPVLSGTVAPRELVLQRRSHGACFSENGTFVASLPLAAALEVAKNVRPESTSSHHGATIIAHWRCRRQAAHPPNMHLGPLRPSIDVVVSSTNELLLGFDHAAQATPFPRLARGRAAPLAAWSFEANHSIECLGRDPISIHLLDGSAS</sequence>
<dbReference type="Proteomes" id="UP000253664">
    <property type="component" value="Unassembled WGS sequence"/>
</dbReference>
<dbReference type="AlphaFoldDB" id="A0A367LC27"/>
<organism evidence="1 2">
    <name type="scientific">Ophiocordyceps polyrhachis-furcata BCC 54312</name>
    <dbReference type="NCBI Taxonomy" id="1330021"/>
    <lineage>
        <taxon>Eukaryota</taxon>
        <taxon>Fungi</taxon>
        <taxon>Dikarya</taxon>
        <taxon>Ascomycota</taxon>
        <taxon>Pezizomycotina</taxon>
        <taxon>Sordariomycetes</taxon>
        <taxon>Hypocreomycetidae</taxon>
        <taxon>Hypocreales</taxon>
        <taxon>Ophiocordycipitaceae</taxon>
        <taxon>Ophiocordyceps</taxon>
    </lineage>
</organism>
<proteinExistence type="predicted"/>
<protein>
    <submittedName>
        <fullName evidence="1">Uncharacterized protein</fullName>
    </submittedName>
</protein>
<gene>
    <name evidence="1" type="ORF">L249_4589</name>
</gene>
<evidence type="ECO:0000313" key="1">
    <source>
        <dbReference type="EMBL" id="RCI11988.1"/>
    </source>
</evidence>
<accession>A0A367LC27</accession>
<comment type="caution">
    <text evidence="1">The sequence shown here is derived from an EMBL/GenBank/DDBJ whole genome shotgun (WGS) entry which is preliminary data.</text>
</comment>
<reference evidence="1 2" key="1">
    <citation type="journal article" date="2015" name="BMC Genomics">
        <title>Insights from the genome of Ophiocordyceps polyrhachis-furcata to pathogenicity and host specificity in insect fungi.</title>
        <authorList>
            <person name="Wichadakul D."/>
            <person name="Kobmoo N."/>
            <person name="Ingsriswang S."/>
            <person name="Tangphatsornruang S."/>
            <person name="Chantasingh D."/>
            <person name="Luangsa-ard J.J."/>
            <person name="Eurwilaichitr L."/>
        </authorList>
    </citation>
    <scope>NUCLEOTIDE SEQUENCE [LARGE SCALE GENOMIC DNA]</scope>
    <source>
        <strain evidence="1 2">BCC 54312</strain>
    </source>
</reference>
<dbReference type="EMBL" id="LKCN02000008">
    <property type="protein sequence ID" value="RCI11988.1"/>
    <property type="molecule type" value="Genomic_DNA"/>
</dbReference>
<keyword evidence="2" id="KW-1185">Reference proteome</keyword>
<evidence type="ECO:0000313" key="2">
    <source>
        <dbReference type="Proteomes" id="UP000253664"/>
    </source>
</evidence>